<proteinExistence type="predicted"/>
<dbReference type="SUPFAM" id="SSF53041">
    <property type="entry name" value="Resolvase-like"/>
    <property type="match status" value="1"/>
</dbReference>
<name>A0ABQ7G593_DUNSA</name>
<dbReference type="PROSITE" id="PS51736">
    <property type="entry name" value="RECOMBINASES_3"/>
    <property type="match status" value="1"/>
</dbReference>
<dbReference type="Pfam" id="PF00239">
    <property type="entry name" value="Resolvase"/>
    <property type="match status" value="1"/>
</dbReference>
<organism evidence="2 3">
    <name type="scientific">Dunaliella salina</name>
    <name type="common">Green alga</name>
    <name type="synonym">Protococcus salinus</name>
    <dbReference type="NCBI Taxonomy" id="3046"/>
    <lineage>
        <taxon>Eukaryota</taxon>
        <taxon>Viridiplantae</taxon>
        <taxon>Chlorophyta</taxon>
        <taxon>core chlorophytes</taxon>
        <taxon>Chlorophyceae</taxon>
        <taxon>CS clade</taxon>
        <taxon>Chlamydomonadales</taxon>
        <taxon>Dunaliellaceae</taxon>
        <taxon>Dunaliella</taxon>
    </lineage>
</organism>
<keyword evidence="3" id="KW-1185">Reference proteome</keyword>
<protein>
    <recommendedName>
        <fullName evidence="1">Resolvase/invertase-type recombinase catalytic domain-containing protein</fullName>
    </recommendedName>
</protein>
<evidence type="ECO:0000313" key="2">
    <source>
        <dbReference type="EMBL" id="KAF5829765.1"/>
    </source>
</evidence>
<comment type="caution">
    <text evidence="2">The sequence shown here is derived from an EMBL/GenBank/DDBJ whole genome shotgun (WGS) entry which is preliminary data.</text>
</comment>
<dbReference type="InterPro" id="IPR051491">
    <property type="entry name" value="Recombinase/Transposase-rel"/>
</dbReference>
<dbReference type="InterPro" id="IPR006119">
    <property type="entry name" value="Resolv_N"/>
</dbReference>
<feature type="domain" description="Resolvase/invertase-type recombinase catalytic" evidence="1">
    <location>
        <begin position="31"/>
        <end position="110"/>
    </location>
</feature>
<gene>
    <name evidence="2" type="ORF">DUNSADRAFT_15547</name>
</gene>
<dbReference type="PANTHER" id="PTHR36172:SF1">
    <property type="entry name" value="RESOLVASE-RELATED"/>
    <property type="match status" value="1"/>
</dbReference>
<dbReference type="InterPro" id="IPR048046">
    <property type="entry name" value="Transpos_IS607"/>
</dbReference>
<dbReference type="PANTHER" id="PTHR36172">
    <property type="match status" value="1"/>
</dbReference>
<dbReference type="Proteomes" id="UP000815325">
    <property type="component" value="Unassembled WGS sequence"/>
</dbReference>
<dbReference type="Gene3D" id="3.40.50.1390">
    <property type="entry name" value="Resolvase, N-terminal catalytic domain"/>
    <property type="match status" value="1"/>
</dbReference>
<sequence>MGKIKAKKTEGGHRRYICTPPPVIPNNEEKQSIIYTRVSSAKQKSDLERQTQFLQSHFPNYTVIQDVGSGINFKRRGLLTLLDLVFAGKVQHVVVSYKDRLTRFGFDLFEHIFNRFHVPITVLFSEPSKEPTNELAKALQFSPQDTMDQGHTTVKTKKHPNKEQTILFNKCIGASRFFYT</sequence>
<reference evidence="2" key="1">
    <citation type="submission" date="2017-08" db="EMBL/GenBank/DDBJ databases">
        <authorList>
            <person name="Polle J.E."/>
            <person name="Barry K."/>
            <person name="Cushman J."/>
            <person name="Schmutz J."/>
            <person name="Tran D."/>
            <person name="Hathwaick L.T."/>
            <person name="Yim W.C."/>
            <person name="Jenkins J."/>
            <person name="Mckie-Krisberg Z.M."/>
            <person name="Prochnik S."/>
            <person name="Lindquist E."/>
            <person name="Dockter R.B."/>
            <person name="Adam C."/>
            <person name="Molina H."/>
            <person name="Bunkerborg J."/>
            <person name="Jin E."/>
            <person name="Buchheim M."/>
            <person name="Magnuson J."/>
        </authorList>
    </citation>
    <scope>NUCLEOTIDE SEQUENCE</scope>
    <source>
        <strain evidence="2">CCAP 19/18</strain>
    </source>
</reference>
<accession>A0ABQ7G593</accession>
<evidence type="ECO:0000259" key="1">
    <source>
        <dbReference type="PROSITE" id="PS51736"/>
    </source>
</evidence>
<dbReference type="EMBL" id="MU070117">
    <property type="protein sequence ID" value="KAF5829765.1"/>
    <property type="molecule type" value="Genomic_DNA"/>
</dbReference>
<evidence type="ECO:0000313" key="3">
    <source>
        <dbReference type="Proteomes" id="UP000815325"/>
    </source>
</evidence>
<dbReference type="InterPro" id="IPR036162">
    <property type="entry name" value="Resolvase-like_N_sf"/>
</dbReference>
<dbReference type="NCBIfam" id="NF033518">
    <property type="entry name" value="transpos_IS607"/>
    <property type="match status" value="1"/>
</dbReference>
<dbReference type="SMART" id="SM00857">
    <property type="entry name" value="Resolvase"/>
    <property type="match status" value="1"/>
</dbReference>